<feature type="domain" description="RNA polymerase sigma-70 region 2" evidence="6">
    <location>
        <begin position="34"/>
        <end position="102"/>
    </location>
</feature>
<gene>
    <name evidence="8" type="ORF">E6H03_08195</name>
</gene>
<name>A0A537JAK9_9BACT</name>
<dbReference type="SUPFAM" id="SSF88659">
    <property type="entry name" value="Sigma3 and sigma4 domains of RNA polymerase sigma factors"/>
    <property type="match status" value="1"/>
</dbReference>
<evidence type="ECO:0000256" key="3">
    <source>
        <dbReference type="ARBA" id="ARBA00023082"/>
    </source>
</evidence>
<keyword evidence="2" id="KW-0805">Transcription regulation</keyword>
<proteinExistence type="inferred from homology"/>
<dbReference type="Proteomes" id="UP000318093">
    <property type="component" value="Unassembled WGS sequence"/>
</dbReference>
<evidence type="ECO:0000259" key="7">
    <source>
        <dbReference type="Pfam" id="PF08281"/>
    </source>
</evidence>
<protein>
    <submittedName>
        <fullName evidence="8">Sigma-70 family RNA polymerase sigma factor</fullName>
    </submittedName>
</protein>
<keyword evidence="4" id="KW-0238">DNA-binding</keyword>
<dbReference type="InterPro" id="IPR013324">
    <property type="entry name" value="RNA_pol_sigma_r3/r4-like"/>
</dbReference>
<comment type="similarity">
    <text evidence="1">Belongs to the sigma-70 factor family. ECF subfamily.</text>
</comment>
<dbReference type="Pfam" id="PF04542">
    <property type="entry name" value="Sigma70_r2"/>
    <property type="match status" value="1"/>
</dbReference>
<evidence type="ECO:0000259" key="6">
    <source>
        <dbReference type="Pfam" id="PF04542"/>
    </source>
</evidence>
<dbReference type="PANTHER" id="PTHR43133:SF8">
    <property type="entry name" value="RNA POLYMERASE SIGMA FACTOR HI_1459-RELATED"/>
    <property type="match status" value="1"/>
</dbReference>
<dbReference type="InterPro" id="IPR013325">
    <property type="entry name" value="RNA_pol_sigma_r2"/>
</dbReference>
<dbReference type="InterPro" id="IPR007627">
    <property type="entry name" value="RNA_pol_sigma70_r2"/>
</dbReference>
<dbReference type="PANTHER" id="PTHR43133">
    <property type="entry name" value="RNA POLYMERASE ECF-TYPE SIGMA FACTO"/>
    <property type="match status" value="1"/>
</dbReference>
<feature type="domain" description="RNA polymerase sigma factor 70 region 4 type 2" evidence="7">
    <location>
        <begin position="142"/>
        <end position="192"/>
    </location>
</feature>
<sequence length="207" mass="23243">MAEAVSSLVLGGMTVSPDAAEPRTAHRLAAFEELVLRHQSQIYRVAYRLAGNHDDAEDLAQEAIIEAFRAFDRYQPGTYFDRWLFRIMSRTYIDTVRRRNRRPTVSLDAPMGPDRDPLVTVMGDSKGDPQQMTEAVDLDGTVQAALDRLPEEFRTAVVLADIEGLPYDEVANVLRCPVGTVRSRLHRARQMLREALGPHLGGRRGSR</sequence>
<dbReference type="InterPro" id="IPR014284">
    <property type="entry name" value="RNA_pol_sigma-70_dom"/>
</dbReference>
<dbReference type="EMBL" id="VBAN01000254">
    <property type="protein sequence ID" value="TMI80535.1"/>
    <property type="molecule type" value="Genomic_DNA"/>
</dbReference>
<keyword evidence="5" id="KW-0804">Transcription</keyword>
<dbReference type="InterPro" id="IPR039425">
    <property type="entry name" value="RNA_pol_sigma-70-like"/>
</dbReference>
<evidence type="ECO:0000313" key="8">
    <source>
        <dbReference type="EMBL" id="TMI80535.1"/>
    </source>
</evidence>
<keyword evidence="3" id="KW-0731">Sigma factor</keyword>
<dbReference type="Pfam" id="PF08281">
    <property type="entry name" value="Sigma70_r4_2"/>
    <property type="match status" value="1"/>
</dbReference>
<dbReference type="GO" id="GO:0003677">
    <property type="term" value="F:DNA binding"/>
    <property type="evidence" value="ECO:0007669"/>
    <property type="project" value="UniProtKB-KW"/>
</dbReference>
<dbReference type="InterPro" id="IPR013249">
    <property type="entry name" value="RNA_pol_sigma70_r4_t2"/>
</dbReference>
<dbReference type="CDD" id="cd06171">
    <property type="entry name" value="Sigma70_r4"/>
    <property type="match status" value="1"/>
</dbReference>
<organism evidence="8 9">
    <name type="scientific">Candidatus Segetimicrobium genomatis</name>
    <dbReference type="NCBI Taxonomy" id="2569760"/>
    <lineage>
        <taxon>Bacteria</taxon>
        <taxon>Bacillati</taxon>
        <taxon>Candidatus Sysuimicrobiota</taxon>
        <taxon>Candidatus Sysuimicrobiia</taxon>
        <taxon>Candidatus Sysuimicrobiales</taxon>
        <taxon>Candidatus Segetimicrobiaceae</taxon>
        <taxon>Candidatus Segetimicrobium</taxon>
    </lineage>
</organism>
<dbReference type="GO" id="GO:0006352">
    <property type="term" value="P:DNA-templated transcription initiation"/>
    <property type="evidence" value="ECO:0007669"/>
    <property type="project" value="InterPro"/>
</dbReference>
<dbReference type="Gene3D" id="1.10.10.10">
    <property type="entry name" value="Winged helix-like DNA-binding domain superfamily/Winged helix DNA-binding domain"/>
    <property type="match status" value="1"/>
</dbReference>
<comment type="caution">
    <text evidence="8">The sequence shown here is derived from an EMBL/GenBank/DDBJ whole genome shotgun (WGS) entry which is preliminary data.</text>
</comment>
<dbReference type="AlphaFoldDB" id="A0A537JAK9"/>
<dbReference type="InterPro" id="IPR036388">
    <property type="entry name" value="WH-like_DNA-bd_sf"/>
</dbReference>
<evidence type="ECO:0000256" key="1">
    <source>
        <dbReference type="ARBA" id="ARBA00010641"/>
    </source>
</evidence>
<dbReference type="GO" id="GO:0016987">
    <property type="term" value="F:sigma factor activity"/>
    <property type="evidence" value="ECO:0007669"/>
    <property type="project" value="UniProtKB-KW"/>
</dbReference>
<accession>A0A537JAK9</accession>
<dbReference type="Gene3D" id="1.10.1740.10">
    <property type="match status" value="1"/>
</dbReference>
<evidence type="ECO:0000256" key="4">
    <source>
        <dbReference type="ARBA" id="ARBA00023125"/>
    </source>
</evidence>
<evidence type="ECO:0000256" key="5">
    <source>
        <dbReference type="ARBA" id="ARBA00023163"/>
    </source>
</evidence>
<reference evidence="8 9" key="1">
    <citation type="journal article" date="2019" name="Nat. Microbiol.">
        <title>Mediterranean grassland soil C-N compound turnover is dependent on rainfall and depth, and is mediated by genomically divergent microorganisms.</title>
        <authorList>
            <person name="Diamond S."/>
            <person name="Andeer P.F."/>
            <person name="Li Z."/>
            <person name="Crits-Christoph A."/>
            <person name="Burstein D."/>
            <person name="Anantharaman K."/>
            <person name="Lane K.R."/>
            <person name="Thomas B.C."/>
            <person name="Pan C."/>
            <person name="Northen T.R."/>
            <person name="Banfield J.F."/>
        </authorList>
    </citation>
    <scope>NUCLEOTIDE SEQUENCE [LARGE SCALE GENOMIC DNA]</scope>
    <source>
        <strain evidence="8">NP_6</strain>
    </source>
</reference>
<evidence type="ECO:0000313" key="9">
    <source>
        <dbReference type="Proteomes" id="UP000318093"/>
    </source>
</evidence>
<evidence type="ECO:0000256" key="2">
    <source>
        <dbReference type="ARBA" id="ARBA00023015"/>
    </source>
</evidence>
<dbReference type="NCBIfam" id="TIGR02937">
    <property type="entry name" value="sigma70-ECF"/>
    <property type="match status" value="1"/>
</dbReference>
<dbReference type="SUPFAM" id="SSF88946">
    <property type="entry name" value="Sigma2 domain of RNA polymerase sigma factors"/>
    <property type="match status" value="1"/>
</dbReference>